<comment type="caution">
    <text evidence="1">The sequence shown here is derived from an EMBL/GenBank/DDBJ whole genome shotgun (WGS) entry which is preliminary data.</text>
</comment>
<protein>
    <submittedName>
        <fullName evidence="1">Uncharacterized protein</fullName>
    </submittedName>
</protein>
<gene>
    <name evidence="1" type="ORF">EDB92DRAFT_1837751</name>
</gene>
<proteinExistence type="predicted"/>
<reference evidence="1" key="1">
    <citation type="submission" date="2022-01" db="EMBL/GenBank/DDBJ databases">
        <title>Comparative genomics reveals a dynamic genome evolution in the ectomycorrhizal milk-cap (Lactarius) mushrooms.</title>
        <authorList>
            <consortium name="DOE Joint Genome Institute"/>
            <person name="Lebreton A."/>
            <person name="Tang N."/>
            <person name="Kuo A."/>
            <person name="LaButti K."/>
            <person name="Drula E."/>
            <person name="Barry K."/>
            <person name="Clum A."/>
            <person name="Lipzen A."/>
            <person name="Mousain D."/>
            <person name="Ng V."/>
            <person name="Wang R."/>
            <person name="Wang X."/>
            <person name="Dai Y."/>
            <person name="Henrissat B."/>
            <person name="Grigoriev I.V."/>
            <person name="Guerin-Laguette A."/>
            <person name="Yu F."/>
            <person name="Martin F.M."/>
        </authorList>
    </citation>
    <scope>NUCLEOTIDE SEQUENCE</scope>
    <source>
        <strain evidence="1">QP</strain>
    </source>
</reference>
<evidence type="ECO:0000313" key="2">
    <source>
        <dbReference type="Proteomes" id="UP001201163"/>
    </source>
</evidence>
<organism evidence="1 2">
    <name type="scientific">Lactarius akahatsu</name>
    <dbReference type="NCBI Taxonomy" id="416441"/>
    <lineage>
        <taxon>Eukaryota</taxon>
        <taxon>Fungi</taxon>
        <taxon>Dikarya</taxon>
        <taxon>Basidiomycota</taxon>
        <taxon>Agaricomycotina</taxon>
        <taxon>Agaricomycetes</taxon>
        <taxon>Russulales</taxon>
        <taxon>Russulaceae</taxon>
        <taxon>Lactarius</taxon>
    </lineage>
</organism>
<dbReference type="EMBL" id="JAKELL010000006">
    <property type="protein sequence ID" value="KAH8998072.1"/>
    <property type="molecule type" value="Genomic_DNA"/>
</dbReference>
<accession>A0AAD4QBD6</accession>
<dbReference type="AlphaFoldDB" id="A0AAD4QBD6"/>
<evidence type="ECO:0000313" key="1">
    <source>
        <dbReference type="EMBL" id="KAH8998072.1"/>
    </source>
</evidence>
<keyword evidence="2" id="KW-1185">Reference proteome</keyword>
<dbReference type="Proteomes" id="UP001201163">
    <property type="component" value="Unassembled WGS sequence"/>
</dbReference>
<name>A0AAD4QBD6_9AGAM</name>
<sequence length="358" mass="40314">MCSRYFSPCCRSDSKFWLVWQLLCFRRDSHNTTVVNCAGEMTGLTTTIRGINTLTAFWPTCIGCTGRNRSFSQLRFTVRGFGTSTSPTIDGQSLFEETSDSLPHSDYLQPLASAQPIAEVAREDIRSQRFDRTFELLSNQIDRTLTKKHPLQVRGSTWIYLFDLATRREQLQRVSSKFSQFLDGGRHFSDKHASAFIRRCSELHCPQLALTVFSNRSAHRMDLTATGARRLLYAFHEEGTLSDVVTVAALFPLYNLPALSSDPVSCALLISACLREANTSGSEPARTVAAALLHPFEQLLSQTPPASVPYDPFWERRSGETEWMKRATLRMLDSLAIGGQDASRIRDWCMNSGFELKN</sequence>